<accession>A0ABV2VSN0</accession>
<dbReference type="PANTHER" id="PTHR11776">
    <property type="entry name" value="ADENINE PHOSPHORIBOSYLTRANSFERASE"/>
    <property type="match status" value="1"/>
</dbReference>
<dbReference type="InterPro" id="IPR050120">
    <property type="entry name" value="Adenine_PRTase"/>
</dbReference>
<reference evidence="9 10" key="1">
    <citation type="submission" date="2024-06" db="EMBL/GenBank/DDBJ databases">
        <title>The Natural Products Discovery Center: Release of the First 8490 Sequenced Strains for Exploring Actinobacteria Biosynthetic Diversity.</title>
        <authorList>
            <person name="Kalkreuter E."/>
            <person name="Kautsar S.A."/>
            <person name="Yang D."/>
            <person name="Bader C.D."/>
            <person name="Teijaro C.N."/>
            <person name="Fluegel L."/>
            <person name="Davis C.M."/>
            <person name="Simpson J.R."/>
            <person name="Lauterbach L."/>
            <person name="Steele A.D."/>
            <person name="Gui C."/>
            <person name="Meng S."/>
            <person name="Li G."/>
            <person name="Viehrig K."/>
            <person name="Ye F."/>
            <person name="Su P."/>
            <person name="Kiefer A.F."/>
            <person name="Nichols A."/>
            <person name="Cepeda A.J."/>
            <person name="Yan W."/>
            <person name="Fan B."/>
            <person name="Jiang Y."/>
            <person name="Adhikari A."/>
            <person name="Zheng C.-J."/>
            <person name="Schuster L."/>
            <person name="Cowan T.M."/>
            <person name="Smanski M.J."/>
            <person name="Chevrette M.G."/>
            <person name="De Carvalho L.P.S."/>
            <person name="Shen B."/>
        </authorList>
    </citation>
    <scope>NUCLEOTIDE SEQUENCE [LARGE SCALE GENOMIC DNA]</scope>
    <source>
        <strain evidence="9 10">NPDC006286</strain>
    </source>
</reference>
<keyword evidence="7" id="KW-0660">Purine salvage</keyword>
<comment type="subunit">
    <text evidence="3">Homodimer.</text>
</comment>
<evidence type="ECO:0000256" key="6">
    <source>
        <dbReference type="ARBA" id="ARBA00022679"/>
    </source>
</evidence>
<dbReference type="CDD" id="cd06223">
    <property type="entry name" value="PRTases_typeI"/>
    <property type="match status" value="1"/>
</dbReference>
<evidence type="ECO:0000313" key="10">
    <source>
        <dbReference type="Proteomes" id="UP001550348"/>
    </source>
</evidence>
<dbReference type="InterPro" id="IPR029057">
    <property type="entry name" value="PRTase-like"/>
</dbReference>
<protein>
    <submittedName>
        <fullName evidence="9">Phosphoribosyltransferase</fullName>
    </submittedName>
</protein>
<evidence type="ECO:0000256" key="1">
    <source>
        <dbReference type="ARBA" id="ARBA00004496"/>
    </source>
</evidence>
<dbReference type="PANTHER" id="PTHR11776:SF7">
    <property type="entry name" value="PHOSPHORIBOSYLTRANSFERASE DOMAIN-CONTAINING PROTEIN"/>
    <property type="match status" value="1"/>
</dbReference>
<sequence length="182" mass="19560">MEGVLSHRLTELFRWVDPDPGSSHLVSDLSGWWRDPEVLAGVGPALAGLFPADRPTVVIAPEVTGLLLGPLVAVAVGAGFLPAYKDGGERRRVGPMRWAETPPDYRGRQLRIGVDARRLGPGDRVLLTDDWVATGAQLDALHRLVRHSGAEFVGTAALVATCPAPVTERLRLRALLTGEQLP</sequence>
<keyword evidence="10" id="KW-1185">Reference proteome</keyword>
<keyword evidence="4" id="KW-0963">Cytoplasm</keyword>
<dbReference type="Gene3D" id="3.40.50.2020">
    <property type="match status" value="1"/>
</dbReference>
<evidence type="ECO:0000256" key="8">
    <source>
        <dbReference type="ARBA" id="ARBA00025704"/>
    </source>
</evidence>
<organism evidence="9 10">
    <name type="scientific">Micromonospora fulviviridis</name>
    <dbReference type="NCBI Taxonomy" id="47860"/>
    <lineage>
        <taxon>Bacteria</taxon>
        <taxon>Bacillati</taxon>
        <taxon>Actinomycetota</taxon>
        <taxon>Actinomycetes</taxon>
        <taxon>Micromonosporales</taxon>
        <taxon>Micromonosporaceae</taxon>
        <taxon>Micromonospora</taxon>
    </lineage>
</organism>
<evidence type="ECO:0000256" key="4">
    <source>
        <dbReference type="ARBA" id="ARBA00022490"/>
    </source>
</evidence>
<evidence type="ECO:0000256" key="5">
    <source>
        <dbReference type="ARBA" id="ARBA00022676"/>
    </source>
</evidence>
<keyword evidence="6" id="KW-0808">Transferase</keyword>
<dbReference type="GO" id="GO:0016757">
    <property type="term" value="F:glycosyltransferase activity"/>
    <property type="evidence" value="ECO:0007669"/>
    <property type="project" value="UniProtKB-KW"/>
</dbReference>
<evidence type="ECO:0000256" key="2">
    <source>
        <dbReference type="ARBA" id="ARBA00008391"/>
    </source>
</evidence>
<dbReference type="RefSeq" id="WP_355667360.1">
    <property type="nucleotide sequence ID" value="NZ_JBEXRX010000128.1"/>
</dbReference>
<evidence type="ECO:0000256" key="3">
    <source>
        <dbReference type="ARBA" id="ARBA00011738"/>
    </source>
</evidence>
<comment type="subcellular location">
    <subcellularLocation>
        <location evidence="1">Cytoplasm</location>
    </subcellularLocation>
</comment>
<dbReference type="Proteomes" id="UP001550348">
    <property type="component" value="Unassembled WGS sequence"/>
</dbReference>
<evidence type="ECO:0000313" key="9">
    <source>
        <dbReference type="EMBL" id="MEU0155795.1"/>
    </source>
</evidence>
<keyword evidence="5 9" id="KW-0328">Glycosyltransferase</keyword>
<name>A0ABV2VSN0_9ACTN</name>
<gene>
    <name evidence="9" type="ORF">ABZ071_28655</name>
</gene>
<dbReference type="SUPFAM" id="SSF53271">
    <property type="entry name" value="PRTase-like"/>
    <property type="match status" value="1"/>
</dbReference>
<dbReference type="InterPro" id="IPR000836">
    <property type="entry name" value="PRTase_dom"/>
</dbReference>
<comment type="caution">
    <text evidence="9">The sequence shown here is derived from an EMBL/GenBank/DDBJ whole genome shotgun (WGS) entry which is preliminary data.</text>
</comment>
<evidence type="ECO:0000256" key="7">
    <source>
        <dbReference type="ARBA" id="ARBA00022726"/>
    </source>
</evidence>
<dbReference type="EMBL" id="JBEXRX010000128">
    <property type="protein sequence ID" value="MEU0155795.1"/>
    <property type="molecule type" value="Genomic_DNA"/>
</dbReference>
<proteinExistence type="inferred from homology"/>
<comment type="similarity">
    <text evidence="2">Belongs to the purine/pyrimidine phosphoribosyltransferase family.</text>
</comment>
<comment type="pathway">
    <text evidence="8">Purine metabolism.</text>
</comment>